<protein>
    <submittedName>
        <fullName evidence="1">Phage portal protein</fullName>
    </submittedName>
</protein>
<dbReference type="NCBIfam" id="TIGR01537">
    <property type="entry name" value="portal_HK97"/>
    <property type="match status" value="1"/>
</dbReference>
<dbReference type="Proteomes" id="UP000502136">
    <property type="component" value="Chromosome"/>
</dbReference>
<evidence type="ECO:0000313" key="2">
    <source>
        <dbReference type="Proteomes" id="UP000502136"/>
    </source>
</evidence>
<dbReference type="InterPro" id="IPR006427">
    <property type="entry name" value="Portal_HK97"/>
</dbReference>
<name>A0A6H2GZD2_9BACL</name>
<organism evidence="1 2">
    <name type="scientific">Paenibacillus albicereus</name>
    <dbReference type="NCBI Taxonomy" id="2726185"/>
    <lineage>
        <taxon>Bacteria</taxon>
        <taxon>Bacillati</taxon>
        <taxon>Bacillota</taxon>
        <taxon>Bacilli</taxon>
        <taxon>Bacillales</taxon>
        <taxon>Paenibacillaceae</taxon>
        <taxon>Paenibacillus</taxon>
    </lineage>
</organism>
<dbReference type="EMBL" id="CP051428">
    <property type="protein sequence ID" value="QJC52793.1"/>
    <property type="molecule type" value="Genomic_DNA"/>
</dbReference>
<dbReference type="AlphaFoldDB" id="A0A6H2GZD2"/>
<reference evidence="1 2" key="1">
    <citation type="submission" date="2020-04" db="EMBL/GenBank/DDBJ databases">
        <title>Novel Paenibacillus strain UniB2 isolated from commercial digestive syrup.</title>
        <authorList>
            <person name="Thorat V."/>
            <person name="Kirdat K."/>
            <person name="Tiwarekar B."/>
            <person name="Yadav A."/>
        </authorList>
    </citation>
    <scope>NUCLEOTIDE SEQUENCE [LARGE SCALE GENOMIC DNA]</scope>
    <source>
        <strain evidence="1 2">UniB2</strain>
    </source>
</reference>
<dbReference type="RefSeq" id="WP_168908345.1">
    <property type="nucleotide sequence ID" value="NZ_CP051428.1"/>
</dbReference>
<dbReference type="Pfam" id="PF04860">
    <property type="entry name" value="Phage_portal"/>
    <property type="match status" value="1"/>
</dbReference>
<keyword evidence="2" id="KW-1185">Reference proteome</keyword>
<evidence type="ECO:0000313" key="1">
    <source>
        <dbReference type="EMBL" id="QJC52793.1"/>
    </source>
</evidence>
<gene>
    <name evidence="1" type="ORF">HGI30_15275</name>
</gene>
<dbReference type="KEGG" id="palr:HGI30_15275"/>
<proteinExistence type="predicted"/>
<dbReference type="InterPro" id="IPR006944">
    <property type="entry name" value="Phage/GTA_portal"/>
</dbReference>
<sequence length="417" mass="46209">MGVLSRLISAKSEAYTMDDFHRQVVERARGGQVHSGVKVNEESAMRFITVYSCVRVLAETMGTLPLGVYKKRPGGGSDQAADHPVHDLLYSLPNDEMTTVTWREQQLGSQALAGNCYSVITLDGRGRPADLYPIPWTMVEPFRDLSDGKIKYRITDRGKQEVYPASAIFHVPGLGFDGIMGYSPIRMAAESIGVGLAAAEFAARFYGQGMNVGGVIEVQEELSEVAYNRLRDDLEARGSGLANSWRPLLLEEGSKFSRIPMSFNDAQFIENRKFTRDEICGLFRVPPHMIANLERSTNNNIEHQAIEFVQYSLMPYLVAWEKTINWKLFTAAERRAGYYAKFNVSGLLRGDYKSRQEGLAQMRQNGVINANKWLEIEDMNPIDGPEGEAYLVNGNMVSPTAAAGQTKPNSGGGGESK</sequence>
<accession>A0A6H2GZD2</accession>